<name>A0ABW0TFG0_9BACL</name>
<evidence type="ECO:0000256" key="6">
    <source>
        <dbReference type="ARBA" id="ARBA00023136"/>
    </source>
</evidence>
<dbReference type="RefSeq" id="WP_381431240.1">
    <property type="nucleotide sequence ID" value="NZ_JBHSNO010000005.1"/>
</dbReference>
<comment type="similarity">
    <text evidence="8">Belongs to the methyl-accepting chemotaxis (MCP) protein family.</text>
</comment>
<evidence type="ECO:0000259" key="12">
    <source>
        <dbReference type="PROSITE" id="PS50885"/>
    </source>
</evidence>
<evidence type="ECO:0000256" key="8">
    <source>
        <dbReference type="ARBA" id="ARBA00029447"/>
    </source>
</evidence>
<organism evidence="13 14">
    <name type="scientific">Sporosarcina soli</name>
    <dbReference type="NCBI Taxonomy" id="334736"/>
    <lineage>
        <taxon>Bacteria</taxon>
        <taxon>Bacillati</taxon>
        <taxon>Bacillota</taxon>
        <taxon>Bacilli</taxon>
        <taxon>Bacillales</taxon>
        <taxon>Caryophanaceae</taxon>
        <taxon>Sporosarcina</taxon>
    </lineage>
</organism>
<dbReference type="Proteomes" id="UP001596109">
    <property type="component" value="Unassembled WGS sequence"/>
</dbReference>
<dbReference type="InterPro" id="IPR029151">
    <property type="entry name" value="Sensor-like_sf"/>
</dbReference>
<keyword evidence="5 10" id="KW-1133">Transmembrane helix</keyword>
<keyword evidence="14" id="KW-1185">Reference proteome</keyword>
<dbReference type="InterPro" id="IPR033479">
    <property type="entry name" value="dCache_1"/>
</dbReference>
<feature type="domain" description="Methyl-accepting transducer" evidence="11">
    <location>
        <begin position="389"/>
        <end position="660"/>
    </location>
</feature>
<keyword evidence="3" id="KW-0145">Chemotaxis</keyword>
<dbReference type="PANTHER" id="PTHR32089:SF112">
    <property type="entry name" value="LYSOZYME-LIKE PROTEIN-RELATED"/>
    <property type="match status" value="1"/>
</dbReference>
<dbReference type="CDD" id="cd12912">
    <property type="entry name" value="PDC2_MCP_like"/>
    <property type="match status" value="1"/>
</dbReference>
<accession>A0ABW0TFG0</accession>
<evidence type="ECO:0000259" key="11">
    <source>
        <dbReference type="PROSITE" id="PS50111"/>
    </source>
</evidence>
<dbReference type="PANTHER" id="PTHR32089">
    <property type="entry name" value="METHYL-ACCEPTING CHEMOTAXIS PROTEIN MCPB"/>
    <property type="match status" value="1"/>
</dbReference>
<dbReference type="CDD" id="cd12913">
    <property type="entry name" value="PDC1_MCP_like"/>
    <property type="match status" value="1"/>
</dbReference>
<feature type="transmembrane region" description="Helical" evidence="10">
    <location>
        <begin position="298"/>
        <end position="317"/>
    </location>
</feature>
<dbReference type="EMBL" id="JBHSNO010000005">
    <property type="protein sequence ID" value="MFC5588167.1"/>
    <property type="molecule type" value="Genomic_DNA"/>
</dbReference>
<protein>
    <submittedName>
        <fullName evidence="13">Methyl-accepting chemotaxis protein</fullName>
    </submittedName>
</protein>
<dbReference type="Gene3D" id="1.10.8.500">
    <property type="entry name" value="HAMP domain in histidine kinase"/>
    <property type="match status" value="1"/>
</dbReference>
<sequence length="675" mass="73344">MKRQSISTKVSLILLVAIAVVMVITAIVVSLDTREIMTQYTETELSSKSKSVANDVDNFFRLKGALVNQITADQTVLHYLETALSREEALTNAYYNDMNQSLEAIKSMNPDVAMIWVASEKANFLTGTGDVLSDPDFDLYSRPWYQPVKEAEGVYFTEPYMDQVFGKVILSVMKQVKVDNETVGIVAVDLFLDSLPSIMEQSKIGQTGFSLLLTSSGQVMYHPDKSLIMQEPLTSQAGDIGEVAKKMTAGKSGLEKVEIDGKQYYLGFEPVQSAGWSVAATVTQDEVVAPVKSMTTKLIIYFIISVLILVTLIYFLLKHMLKNIAGMSGMINQIAVGDLTQRLDIRSNDELGQMSSDLNGMLTNLNGLIRIVKETGSQVASSAEQLNASADQTAQAAQIVAETTESVSNGAMQQVDRTKEATKTVDRMSETLNKVSADSNAVAKSSEEAVQKAKHGEEAVVSAITQMEIIEDTVNTSAEMMEKLGKRSDEIGQIVDTISAISNQTNLLALNASIEAARAGEHGKGFAVVASEVKKLAEQSQQAAGHIGDLIKEIQTDTELTIHSIKNGTREVKKGTEVVHTTGVTFNEITTIVSQVSRQMHAISSFIQQLSLDSEHIVEIIRGVDRLARSTGEEFENVAAAAEEQTATLEEIAAASQHLSSMATELEEAISQFKI</sequence>
<dbReference type="CDD" id="cd06225">
    <property type="entry name" value="HAMP"/>
    <property type="match status" value="1"/>
</dbReference>
<dbReference type="SMART" id="SM00283">
    <property type="entry name" value="MA"/>
    <property type="match status" value="1"/>
</dbReference>
<gene>
    <name evidence="13" type="ORF">ACFPRA_04690</name>
</gene>
<evidence type="ECO:0000313" key="14">
    <source>
        <dbReference type="Proteomes" id="UP001596109"/>
    </source>
</evidence>
<comment type="caution">
    <text evidence="13">The sequence shown here is derived from an EMBL/GenBank/DDBJ whole genome shotgun (WGS) entry which is preliminary data.</text>
</comment>
<dbReference type="Pfam" id="PF00672">
    <property type="entry name" value="HAMP"/>
    <property type="match status" value="1"/>
</dbReference>
<dbReference type="Pfam" id="PF00015">
    <property type="entry name" value="MCPsignal"/>
    <property type="match status" value="1"/>
</dbReference>
<dbReference type="Gene3D" id="1.10.287.950">
    <property type="entry name" value="Methyl-accepting chemotaxis protein"/>
    <property type="match status" value="1"/>
</dbReference>
<dbReference type="Pfam" id="PF02743">
    <property type="entry name" value="dCache_1"/>
    <property type="match status" value="1"/>
</dbReference>
<dbReference type="PROSITE" id="PS50885">
    <property type="entry name" value="HAMP"/>
    <property type="match status" value="1"/>
</dbReference>
<keyword evidence="6 10" id="KW-0472">Membrane</keyword>
<reference evidence="14" key="1">
    <citation type="journal article" date="2019" name="Int. J. Syst. Evol. Microbiol.">
        <title>The Global Catalogue of Microorganisms (GCM) 10K type strain sequencing project: providing services to taxonomists for standard genome sequencing and annotation.</title>
        <authorList>
            <consortium name="The Broad Institute Genomics Platform"/>
            <consortium name="The Broad Institute Genome Sequencing Center for Infectious Disease"/>
            <person name="Wu L."/>
            <person name="Ma J."/>
        </authorList>
    </citation>
    <scope>NUCLEOTIDE SEQUENCE [LARGE SCALE GENOMIC DNA]</scope>
    <source>
        <strain evidence="14">CGMCC 4.1434</strain>
    </source>
</reference>
<evidence type="ECO:0000256" key="2">
    <source>
        <dbReference type="ARBA" id="ARBA00022475"/>
    </source>
</evidence>
<evidence type="ECO:0000256" key="4">
    <source>
        <dbReference type="ARBA" id="ARBA00022692"/>
    </source>
</evidence>
<evidence type="ECO:0000256" key="9">
    <source>
        <dbReference type="PROSITE-ProRule" id="PRU00284"/>
    </source>
</evidence>
<evidence type="ECO:0000256" key="3">
    <source>
        <dbReference type="ARBA" id="ARBA00022500"/>
    </source>
</evidence>
<evidence type="ECO:0000256" key="5">
    <source>
        <dbReference type="ARBA" id="ARBA00022989"/>
    </source>
</evidence>
<dbReference type="SUPFAM" id="SSF58104">
    <property type="entry name" value="Methyl-accepting chemotaxis protein (MCP) signaling domain"/>
    <property type="match status" value="1"/>
</dbReference>
<dbReference type="InterPro" id="IPR004089">
    <property type="entry name" value="MCPsignal_dom"/>
</dbReference>
<dbReference type="SMART" id="SM00304">
    <property type="entry name" value="HAMP"/>
    <property type="match status" value="1"/>
</dbReference>
<dbReference type="InterPro" id="IPR003660">
    <property type="entry name" value="HAMP_dom"/>
</dbReference>
<comment type="subcellular location">
    <subcellularLocation>
        <location evidence="1">Cell membrane</location>
        <topology evidence="1">Multi-pass membrane protein</topology>
    </subcellularLocation>
</comment>
<feature type="transmembrane region" description="Helical" evidence="10">
    <location>
        <begin position="12"/>
        <end position="31"/>
    </location>
</feature>
<evidence type="ECO:0000256" key="7">
    <source>
        <dbReference type="ARBA" id="ARBA00023224"/>
    </source>
</evidence>
<keyword evidence="7 9" id="KW-0807">Transducer</keyword>
<dbReference type="SUPFAM" id="SSF103190">
    <property type="entry name" value="Sensory domain-like"/>
    <property type="match status" value="1"/>
</dbReference>
<keyword evidence="2" id="KW-1003">Cell membrane</keyword>
<keyword evidence="4 10" id="KW-0812">Transmembrane</keyword>
<dbReference type="PROSITE" id="PS50111">
    <property type="entry name" value="CHEMOTAXIS_TRANSDUC_2"/>
    <property type="match status" value="1"/>
</dbReference>
<proteinExistence type="inferred from homology"/>
<evidence type="ECO:0000256" key="1">
    <source>
        <dbReference type="ARBA" id="ARBA00004651"/>
    </source>
</evidence>
<feature type="domain" description="HAMP" evidence="12">
    <location>
        <begin position="318"/>
        <end position="370"/>
    </location>
</feature>
<dbReference type="CDD" id="cd11386">
    <property type="entry name" value="MCP_signal"/>
    <property type="match status" value="1"/>
</dbReference>
<dbReference type="Gene3D" id="3.30.450.20">
    <property type="entry name" value="PAS domain"/>
    <property type="match status" value="2"/>
</dbReference>
<evidence type="ECO:0000256" key="10">
    <source>
        <dbReference type="SAM" id="Phobius"/>
    </source>
</evidence>
<evidence type="ECO:0000313" key="13">
    <source>
        <dbReference type="EMBL" id="MFC5588167.1"/>
    </source>
</evidence>